<keyword evidence="3" id="KW-0175">Coiled coil</keyword>
<feature type="compositionally biased region" description="Low complexity" evidence="4">
    <location>
        <begin position="931"/>
        <end position="945"/>
    </location>
</feature>
<name>C1MQ37_MICPC</name>
<evidence type="ECO:0000256" key="2">
    <source>
        <dbReference type="ARBA" id="ARBA00022837"/>
    </source>
</evidence>
<feature type="compositionally biased region" description="Basic and acidic residues" evidence="4">
    <location>
        <begin position="702"/>
        <end position="714"/>
    </location>
</feature>
<dbReference type="GO" id="GO:0005509">
    <property type="term" value="F:calcium ion binding"/>
    <property type="evidence" value="ECO:0007669"/>
    <property type="project" value="InterPro"/>
</dbReference>
<feature type="domain" description="EF-hand" evidence="5">
    <location>
        <begin position="441"/>
        <end position="476"/>
    </location>
</feature>
<reference evidence="6 7" key="1">
    <citation type="journal article" date="2009" name="Science">
        <title>Green evolution and dynamic adaptations revealed by genomes of the marine picoeukaryotes Micromonas.</title>
        <authorList>
            <person name="Worden A.Z."/>
            <person name="Lee J.H."/>
            <person name="Mock T."/>
            <person name="Rouze P."/>
            <person name="Simmons M.P."/>
            <person name="Aerts A.L."/>
            <person name="Allen A.E."/>
            <person name="Cuvelier M.L."/>
            <person name="Derelle E."/>
            <person name="Everett M.V."/>
            <person name="Foulon E."/>
            <person name="Grimwood J."/>
            <person name="Gundlach H."/>
            <person name="Henrissat B."/>
            <person name="Napoli C."/>
            <person name="McDonald S.M."/>
            <person name="Parker M.S."/>
            <person name="Rombauts S."/>
            <person name="Salamov A."/>
            <person name="Von Dassow P."/>
            <person name="Badger J.H."/>
            <person name="Coutinho P.M."/>
            <person name="Demir E."/>
            <person name="Dubchak I."/>
            <person name="Gentemann C."/>
            <person name="Eikrem W."/>
            <person name="Gready J.E."/>
            <person name="John U."/>
            <person name="Lanier W."/>
            <person name="Lindquist E.A."/>
            <person name="Lucas S."/>
            <person name="Mayer K.F."/>
            <person name="Moreau H."/>
            <person name="Not F."/>
            <person name="Otillar R."/>
            <person name="Panaud O."/>
            <person name="Pangilinan J."/>
            <person name="Paulsen I."/>
            <person name="Piegu B."/>
            <person name="Poliakov A."/>
            <person name="Robbens S."/>
            <person name="Schmutz J."/>
            <person name="Toulza E."/>
            <person name="Wyss T."/>
            <person name="Zelensky A."/>
            <person name="Zhou K."/>
            <person name="Armbrust E.V."/>
            <person name="Bhattacharya D."/>
            <person name="Goodenough U.W."/>
            <person name="Van de Peer Y."/>
            <person name="Grigoriev I.V."/>
        </authorList>
    </citation>
    <scope>NUCLEOTIDE SEQUENCE [LARGE SCALE GENOMIC DNA]</scope>
    <source>
        <strain evidence="6 7">CCMP1545</strain>
    </source>
</reference>
<dbReference type="Proteomes" id="UP000001876">
    <property type="component" value="Unassembled WGS sequence"/>
</dbReference>
<feature type="domain" description="EF-hand" evidence="5">
    <location>
        <begin position="1026"/>
        <end position="1061"/>
    </location>
</feature>
<keyword evidence="2" id="KW-0106">Calcium</keyword>
<dbReference type="PROSITE" id="PS50222">
    <property type="entry name" value="EF_HAND_2"/>
    <property type="match status" value="5"/>
</dbReference>
<dbReference type="PANTHER" id="PTHR12932:SF9">
    <property type="entry name" value="TUBULIN POLYMERIZATION-PROMOTING PROTEIN HOMOLOG"/>
    <property type="match status" value="1"/>
</dbReference>
<dbReference type="Pfam" id="PF13499">
    <property type="entry name" value="EF-hand_7"/>
    <property type="match status" value="2"/>
</dbReference>
<dbReference type="PANTHER" id="PTHR12932">
    <property type="entry name" value="P25 ALPHA-RELATED"/>
    <property type="match status" value="1"/>
</dbReference>
<feature type="region of interest" description="Disordered" evidence="4">
    <location>
        <begin position="642"/>
        <end position="714"/>
    </location>
</feature>
<dbReference type="AlphaFoldDB" id="C1MQ37"/>
<feature type="compositionally biased region" description="Acidic residues" evidence="4">
    <location>
        <begin position="642"/>
        <end position="652"/>
    </location>
</feature>
<dbReference type="InterPro" id="IPR011992">
    <property type="entry name" value="EF-hand-dom_pair"/>
</dbReference>
<organism evidence="7">
    <name type="scientific">Micromonas pusilla (strain CCMP1545)</name>
    <name type="common">Picoplanktonic green alga</name>
    <dbReference type="NCBI Taxonomy" id="564608"/>
    <lineage>
        <taxon>Eukaryota</taxon>
        <taxon>Viridiplantae</taxon>
        <taxon>Chlorophyta</taxon>
        <taxon>Mamiellophyceae</taxon>
        <taxon>Mamiellales</taxon>
        <taxon>Mamiellaceae</taxon>
        <taxon>Micromonas</taxon>
    </lineage>
</organism>
<dbReference type="GO" id="GO:0015631">
    <property type="term" value="F:tubulin binding"/>
    <property type="evidence" value="ECO:0007669"/>
    <property type="project" value="InterPro"/>
</dbReference>
<dbReference type="Gene3D" id="1.10.238.10">
    <property type="entry name" value="EF-hand"/>
    <property type="match status" value="6"/>
</dbReference>
<comment type="similarity">
    <text evidence="1">Belongs to the TPPP family.</text>
</comment>
<dbReference type="Pfam" id="PF13202">
    <property type="entry name" value="EF-hand_5"/>
    <property type="match status" value="1"/>
</dbReference>
<dbReference type="GO" id="GO:0032273">
    <property type="term" value="P:positive regulation of protein polymerization"/>
    <property type="evidence" value="ECO:0007669"/>
    <property type="project" value="TreeGrafter"/>
</dbReference>
<accession>C1MQ37</accession>
<dbReference type="OrthoDB" id="548799at2759"/>
<evidence type="ECO:0000313" key="6">
    <source>
        <dbReference type="EMBL" id="EEH58009.1"/>
    </source>
</evidence>
<dbReference type="GO" id="GO:0001578">
    <property type="term" value="P:microtubule bundle formation"/>
    <property type="evidence" value="ECO:0007669"/>
    <property type="project" value="TreeGrafter"/>
</dbReference>
<feature type="domain" description="EF-hand" evidence="5">
    <location>
        <begin position="483"/>
        <end position="518"/>
    </location>
</feature>
<dbReference type="GeneID" id="9683496"/>
<feature type="domain" description="EF-hand" evidence="5">
    <location>
        <begin position="783"/>
        <end position="818"/>
    </location>
</feature>
<proteinExistence type="inferred from homology"/>
<sequence>MDTTRMQDLEEQALEARSRRQFEKLEEKIQKRQLLEGRLLEAEREFREEKSVRKELEEVRDEMNRRLTESTSTRLGAEKTAKDYKHLEREIADVQNSIAHLEGSVMPELHKELARIRAKAKQDKDALANFDGGSHERHVLEMERIEAKRQMEEQLHALGVQVARLGEAVTASDKISERDSETMKGLLNDGSKMLNAAHADVLTRKGELKNIDERLVRIMKNLDRTTEAHKEMRNNLVNGHQTLNDFKEKDELEDRYMHRRLAQPYMREELKGTSLPKMMATLNIALPKKIEPMNINALTVDEMIERQMAEEQQDKLQEALDNALADVKVPSDPLNELNGNTVAGTLQDTLKPDVSEGEILVGKSLELLQKMKETASESTSRVNNQVDYYQRTLAQLDKEIALASKHLKDGDLTKWDEQIPQEVAIDAQLTRLGGGKAKKHVKGKTLLELFHYYDQDGNGFVNKGELICILSDVGVLGGLTPDDASNAVDMAWAAADDNGDGGITYKEFAKFMSGFKNVKPRKTLPTNIPEKFLNEDDSLFQVYLQHCSKKYPQEMGSAQFVRACRKANFIDAMCTASACCIVFAKSREELQKRIKFPGFLRALAQIASMKSMNFEAVANQFERDALLYPIAVHKDRKLFEGMNDEAPTDDDAPLTTTRFRPEDDDAIPTLTPAAGPMASTKPKPIPTVKATPSSVADSTSEALKDLQKRSKPVDMKSWDTKQAIDDVGQAPVPKSMVEASGKRMSVRDLYNTYDNDGDGGLDMDEMSALITEMELVKGLSAEDAQVVLGEYFKNADADGDGKISFDEFALFYIDLQKIKKSGTSNLAVKIPKGLKQNAEFKALYVDHCSYGKGLKKIDEMDGAAFARMFKNANMLDKNFTSTAVDIIFTKSKEKTKRKITYAQFLSSLGLVCAHKGIEYTDLVNVLTETGPPTASGAAGPGVSKPEPAKRAKPAKSGPLHPKPSAPVAALIAKVGEEGDAASDLPEPKPVLNKAGKRMSIREMYNAYGPDGLKEPAFAKLFQDLGLPADKASATFVKSDVNGDGQLDFNEFTAFYNSLKGGKQRPGSVLAAPVPVEFKKNKEFKELFIAHCSYGKGQNKIEELDGAAFSRIFKNAGLFDAKLSATSVDIIFTKVKAKSARKIKYDEYLSGLAQAAATLGITFEELAEKLTAKGPP</sequence>
<gene>
    <name evidence="6" type="ORF">MICPUCDRAFT_46994</name>
</gene>
<dbReference type="GO" id="GO:0005874">
    <property type="term" value="C:microtubule"/>
    <property type="evidence" value="ECO:0007669"/>
    <property type="project" value="TreeGrafter"/>
</dbReference>
<dbReference type="EMBL" id="GG663738">
    <property type="protein sequence ID" value="EEH58009.1"/>
    <property type="molecule type" value="Genomic_DNA"/>
</dbReference>
<dbReference type="CDD" id="cd00051">
    <property type="entry name" value="EFh"/>
    <property type="match status" value="2"/>
</dbReference>
<feature type="coiled-coil region" evidence="3">
    <location>
        <begin position="6"/>
        <end position="104"/>
    </location>
</feature>
<feature type="domain" description="EF-hand" evidence="5">
    <location>
        <begin position="741"/>
        <end position="776"/>
    </location>
</feature>
<keyword evidence="7" id="KW-1185">Reference proteome</keyword>
<dbReference type="InterPro" id="IPR008907">
    <property type="entry name" value="TPP/p25"/>
</dbReference>
<dbReference type="SMART" id="SM00054">
    <property type="entry name" value="EFh"/>
    <property type="match status" value="5"/>
</dbReference>
<feature type="compositionally biased region" description="Polar residues" evidence="4">
    <location>
        <begin position="690"/>
        <end position="701"/>
    </location>
</feature>
<dbReference type="PROSITE" id="PS00018">
    <property type="entry name" value="EF_HAND_1"/>
    <property type="match status" value="3"/>
</dbReference>
<dbReference type="SUPFAM" id="SSF47473">
    <property type="entry name" value="EF-hand"/>
    <property type="match status" value="5"/>
</dbReference>
<feature type="coiled-coil region" evidence="3">
    <location>
        <begin position="208"/>
        <end position="235"/>
    </location>
</feature>
<feature type="region of interest" description="Disordered" evidence="4">
    <location>
        <begin position="931"/>
        <end position="963"/>
    </location>
</feature>
<evidence type="ECO:0000256" key="3">
    <source>
        <dbReference type="SAM" id="Coils"/>
    </source>
</evidence>
<evidence type="ECO:0000256" key="1">
    <source>
        <dbReference type="ARBA" id="ARBA00010994"/>
    </source>
</evidence>
<dbReference type="Pfam" id="PF05517">
    <property type="entry name" value="p25-alpha"/>
    <property type="match status" value="3"/>
</dbReference>
<dbReference type="KEGG" id="mpp:MICPUCDRAFT_46994"/>
<dbReference type="InterPro" id="IPR002048">
    <property type="entry name" value="EF_hand_dom"/>
</dbReference>
<dbReference type="InterPro" id="IPR018247">
    <property type="entry name" value="EF_Hand_1_Ca_BS"/>
</dbReference>
<dbReference type="RefSeq" id="XP_003058058.1">
    <property type="nucleotide sequence ID" value="XM_003058012.1"/>
</dbReference>
<dbReference type="GO" id="GO:0046785">
    <property type="term" value="P:microtubule polymerization"/>
    <property type="evidence" value="ECO:0007669"/>
    <property type="project" value="InterPro"/>
</dbReference>
<dbReference type="STRING" id="564608.C1MQ37"/>
<evidence type="ECO:0000256" key="4">
    <source>
        <dbReference type="SAM" id="MobiDB-lite"/>
    </source>
</evidence>
<protein>
    <submittedName>
        <fullName evidence="6">Predicted protein</fullName>
    </submittedName>
</protein>
<evidence type="ECO:0000259" key="5">
    <source>
        <dbReference type="PROSITE" id="PS50222"/>
    </source>
</evidence>
<evidence type="ECO:0000313" key="7">
    <source>
        <dbReference type="Proteomes" id="UP000001876"/>
    </source>
</evidence>